<dbReference type="EMBL" id="KN822120">
    <property type="protein sequence ID" value="KIM56226.1"/>
    <property type="molecule type" value="Genomic_DNA"/>
</dbReference>
<evidence type="ECO:0008006" key="3">
    <source>
        <dbReference type="Google" id="ProtNLM"/>
    </source>
</evidence>
<organism evidence="1 2">
    <name type="scientific">Scleroderma citrinum Foug A</name>
    <dbReference type="NCBI Taxonomy" id="1036808"/>
    <lineage>
        <taxon>Eukaryota</taxon>
        <taxon>Fungi</taxon>
        <taxon>Dikarya</taxon>
        <taxon>Basidiomycota</taxon>
        <taxon>Agaricomycotina</taxon>
        <taxon>Agaricomycetes</taxon>
        <taxon>Agaricomycetidae</taxon>
        <taxon>Boletales</taxon>
        <taxon>Sclerodermatineae</taxon>
        <taxon>Sclerodermataceae</taxon>
        <taxon>Scleroderma</taxon>
    </lineage>
</organism>
<sequence>MADIVWRPSDQKTKPPPLEGGVIKKTINELSPVLRSLSQDILEHPELKFKEIYAHYVYTTFVEKQGFVVQWNYLLETAWVATYSHEKGGPVLGINSEMDAFPGIGHACGHNIISIAGVAITCAAKSPMEKFGINGQVILLRTPGEEGGFSKVNLWDKRAYKEMDMCLIIGLLHQQTRPMHRVHGIFEGEDWALNIILDKSAMHWFVRAPMMKEVLGTLEHVKVRFEATASATGCTVKITVDAIGNELVQNPVLGTEICATLLAALIYLLFQVQNLWTSCIKKYGTIDYEWGISSALTDLFLLSFLL</sequence>
<reference evidence="1 2" key="1">
    <citation type="submission" date="2014-04" db="EMBL/GenBank/DDBJ databases">
        <authorList>
            <consortium name="DOE Joint Genome Institute"/>
            <person name="Kuo A."/>
            <person name="Kohler A."/>
            <person name="Nagy L.G."/>
            <person name="Floudas D."/>
            <person name="Copeland A."/>
            <person name="Barry K.W."/>
            <person name="Cichocki N."/>
            <person name="Veneault-Fourrey C."/>
            <person name="LaButti K."/>
            <person name="Lindquist E.A."/>
            <person name="Lipzen A."/>
            <person name="Lundell T."/>
            <person name="Morin E."/>
            <person name="Murat C."/>
            <person name="Sun H."/>
            <person name="Tunlid A."/>
            <person name="Henrissat B."/>
            <person name="Grigoriev I.V."/>
            <person name="Hibbett D.S."/>
            <person name="Martin F."/>
            <person name="Nordberg H.P."/>
            <person name="Cantor M.N."/>
            <person name="Hua S.X."/>
        </authorList>
    </citation>
    <scope>NUCLEOTIDE SEQUENCE [LARGE SCALE GENOMIC DNA]</scope>
    <source>
        <strain evidence="1 2">Foug A</strain>
    </source>
</reference>
<keyword evidence="2" id="KW-1185">Reference proteome</keyword>
<gene>
    <name evidence="1" type="ORF">SCLCIDRAFT_1147193</name>
</gene>
<dbReference type="HOGENOM" id="CLU_909620_0_0_1"/>
<dbReference type="AlphaFoldDB" id="A0A0C3DJI7"/>
<dbReference type="InParanoid" id="A0A0C3DJI7"/>
<dbReference type="Gene3D" id="3.40.630.10">
    <property type="entry name" value="Zn peptidases"/>
    <property type="match status" value="1"/>
</dbReference>
<dbReference type="STRING" id="1036808.A0A0C3DJI7"/>
<dbReference type="OrthoDB" id="6119954at2759"/>
<dbReference type="PANTHER" id="PTHR30575:SF0">
    <property type="entry name" value="XAA-ARG DIPEPTIDASE"/>
    <property type="match status" value="1"/>
</dbReference>
<accession>A0A0C3DJI7</accession>
<proteinExistence type="predicted"/>
<dbReference type="InterPro" id="IPR052030">
    <property type="entry name" value="Peptidase_M20/M20A_hydrolases"/>
</dbReference>
<evidence type="ECO:0000313" key="2">
    <source>
        <dbReference type="Proteomes" id="UP000053989"/>
    </source>
</evidence>
<evidence type="ECO:0000313" key="1">
    <source>
        <dbReference type="EMBL" id="KIM56226.1"/>
    </source>
</evidence>
<name>A0A0C3DJI7_9AGAM</name>
<dbReference type="PANTHER" id="PTHR30575">
    <property type="entry name" value="PEPTIDASE M20"/>
    <property type="match status" value="1"/>
</dbReference>
<dbReference type="Proteomes" id="UP000053989">
    <property type="component" value="Unassembled WGS sequence"/>
</dbReference>
<dbReference type="GO" id="GO:0016805">
    <property type="term" value="F:dipeptidase activity"/>
    <property type="evidence" value="ECO:0007669"/>
    <property type="project" value="TreeGrafter"/>
</dbReference>
<reference evidence="2" key="2">
    <citation type="submission" date="2015-01" db="EMBL/GenBank/DDBJ databases">
        <title>Evolutionary Origins and Diversification of the Mycorrhizal Mutualists.</title>
        <authorList>
            <consortium name="DOE Joint Genome Institute"/>
            <consortium name="Mycorrhizal Genomics Consortium"/>
            <person name="Kohler A."/>
            <person name="Kuo A."/>
            <person name="Nagy L.G."/>
            <person name="Floudas D."/>
            <person name="Copeland A."/>
            <person name="Barry K.W."/>
            <person name="Cichocki N."/>
            <person name="Veneault-Fourrey C."/>
            <person name="LaButti K."/>
            <person name="Lindquist E.A."/>
            <person name="Lipzen A."/>
            <person name="Lundell T."/>
            <person name="Morin E."/>
            <person name="Murat C."/>
            <person name="Riley R."/>
            <person name="Ohm R."/>
            <person name="Sun H."/>
            <person name="Tunlid A."/>
            <person name="Henrissat B."/>
            <person name="Grigoriev I.V."/>
            <person name="Hibbett D.S."/>
            <person name="Martin F."/>
        </authorList>
    </citation>
    <scope>NUCLEOTIDE SEQUENCE [LARGE SCALE GENOMIC DNA]</scope>
    <source>
        <strain evidence="2">Foug A</strain>
    </source>
</reference>
<protein>
    <recommendedName>
        <fullName evidence="3">Peptidase M20 dimerisation domain-containing protein</fullName>
    </recommendedName>
</protein>
<dbReference type="SUPFAM" id="SSF53187">
    <property type="entry name" value="Zn-dependent exopeptidases"/>
    <property type="match status" value="1"/>
</dbReference>